<dbReference type="CDD" id="cd09620">
    <property type="entry name" value="CBM9_like_3"/>
    <property type="match status" value="1"/>
</dbReference>
<dbReference type="Proteomes" id="UP000290204">
    <property type="component" value="Unassembled WGS sequence"/>
</dbReference>
<dbReference type="InterPro" id="IPR010502">
    <property type="entry name" value="Carb-bd_dom_fam9"/>
</dbReference>
<dbReference type="OrthoDB" id="9801646at2"/>
<dbReference type="RefSeq" id="WP_129131693.1">
    <property type="nucleotide sequence ID" value="NZ_SDHW01000004.1"/>
</dbReference>
<comment type="caution">
    <text evidence="2">The sequence shown here is derived from an EMBL/GenBank/DDBJ whole genome shotgun (WGS) entry which is preliminary data.</text>
</comment>
<feature type="domain" description="Carbohydrate-binding" evidence="1">
    <location>
        <begin position="29"/>
        <end position="204"/>
    </location>
</feature>
<dbReference type="SUPFAM" id="SSF49344">
    <property type="entry name" value="CBD9-like"/>
    <property type="match status" value="1"/>
</dbReference>
<sequence length="207" mass="23315">MQELRIPYCAVSGELRAAKQLLLAANDFALEQQPWPAYKTDTAVRFSIAHNNEAVFILYRVKEKHVRHVATEVNGAVWEDSCVEFFIAFDEGGYYNCEFNCIGTALIGYGAGRTNRELLPADVVGTVKYDVAMQKEGADYAWELLLQIPAKVFIKHPVTSLSNTAVKVNFYKCGDLLPEPHFISWKNIQTSDPDFHQPAFFGKAVFE</sequence>
<dbReference type="Gene3D" id="2.60.40.1190">
    <property type="match status" value="1"/>
</dbReference>
<accession>A0A4Q1CGU9</accession>
<keyword evidence="3" id="KW-1185">Reference proteome</keyword>
<reference evidence="2 3" key="1">
    <citation type="submission" date="2019-01" db="EMBL/GenBank/DDBJ databases">
        <title>Lacibacter sp. strain TTM-7.</title>
        <authorList>
            <person name="Chen W.-M."/>
        </authorList>
    </citation>
    <scope>NUCLEOTIDE SEQUENCE [LARGE SCALE GENOMIC DNA]</scope>
    <source>
        <strain evidence="2 3">TTM-7</strain>
    </source>
</reference>
<name>A0A4Q1CGU9_9BACT</name>
<evidence type="ECO:0000313" key="3">
    <source>
        <dbReference type="Proteomes" id="UP000290204"/>
    </source>
</evidence>
<evidence type="ECO:0000313" key="2">
    <source>
        <dbReference type="EMBL" id="RXK59390.1"/>
    </source>
</evidence>
<evidence type="ECO:0000259" key="1">
    <source>
        <dbReference type="Pfam" id="PF16011"/>
    </source>
</evidence>
<protein>
    <recommendedName>
        <fullName evidence="1">Carbohydrate-binding domain-containing protein</fullName>
    </recommendedName>
</protein>
<dbReference type="GO" id="GO:0030246">
    <property type="term" value="F:carbohydrate binding"/>
    <property type="evidence" value="ECO:0007669"/>
    <property type="project" value="InterPro"/>
</dbReference>
<organism evidence="2 3">
    <name type="scientific">Lacibacter luteus</name>
    <dbReference type="NCBI Taxonomy" id="2508719"/>
    <lineage>
        <taxon>Bacteria</taxon>
        <taxon>Pseudomonadati</taxon>
        <taxon>Bacteroidota</taxon>
        <taxon>Chitinophagia</taxon>
        <taxon>Chitinophagales</taxon>
        <taxon>Chitinophagaceae</taxon>
        <taxon>Lacibacter</taxon>
    </lineage>
</organism>
<gene>
    <name evidence="2" type="ORF">ESA94_14750</name>
</gene>
<dbReference type="Pfam" id="PF16011">
    <property type="entry name" value="CBM9_2"/>
    <property type="match status" value="1"/>
</dbReference>
<dbReference type="GO" id="GO:0016052">
    <property type="term" value="P:carbohydrate catabolic process"/>
    <property type="evidence" value="ECO:0007669"/>
    <property type="project" value="InterPro"/>
</dbReference>
<proteinExistence type="predicted"/>
<dbReference type="EMBL" id="SDHW01000004">
    <property type="protein sequence ID" value="RXK59390.1"/>
    <property type="molecule type" value="Genomic_DNA"/>
</dbReference>
<dbReference type="GO" id="GO:0004553">
    <property type="term" value="F:hydrolase activity, hydrolyzing O-glycosyl compounds"/>
    <property type="evidence" value="ECO:0007669"/>
    <property type="project" value="InterPro"/>
</dbReference>
<dbReference type="AlphaFoldDB" id="A0A4Q1CGU9"/>